<comment type="caution">
    <text evidence="1">The sequence shown here is derived from an EMBL/GenBank/DDBJ whole genome shotgun (WGS) entry which is preliminary data.</text>
</comment>
<name>M7NZY4_9BACT</name>
<organism evidence="1 2">
    <name type="scientific">Cesiribacter andamanensis AMV16</name>
    <dbReference type="NCBI Taxonomy" id="1279009"/>
    <lineage>
        <taxon>Bacteria</taxon>
        <taxon>Pseudomonadati</taxon>
        <taxon>Bacteroidota</taxon>
        <taxon>Cytophagia</taxon>
        <taxon>Cytophagales</taxon>
        <taxon>Cesiribacteraceae</taxon>
        <taxon>Cesiribacter</taxon>
    </lineage>
</organism>
<reference evidence="1 2" key="1">
    <citation type="journal article" date="2013" name="Genome Announc.">
        <title>Draft Genome Sequence of Cesiribacter andamanensis Strain AMV16T, Isolated from a Soil Sample from a Mud Volcano in the Andaman Islands, India.</title>
        <authorList>
            <person name="Shivaji S."/>
            <person name="Ara S."/>
            <person name="Begum Z."/>
            <person name="Srinivas T.N."/>
            <person name="Singh A."/>
            <person name="Kumar Pinnaka A."/>
        </authorList>
    </citation>
    <scope>NUCLEOTIDE SEQUENCE [LARGE SCALE GENOMIC DNA]</scope>
    <source>
        <strain evidence="1 2">AMV16</strain>
    </source>
</reference>
<keyword evidence="2" id="KW-1185">Reference proteome</keyword>
<sequence>MLETVCRHILDDLGVLHEQELPLERLYALATACLQLSGAHPPHQPTLRLLQPAFVSFASGQQGGLIAAGQAHAAYKGWDQGLVLQAPMDQEAGRLADYLLRKHLENKGALSLQ</sequence>
<accession>M7NZY4</accession>
<proteinExistence type="predicted"/>
<dbReference type="Proteomes" id="UP000011910">
    <property type="component" value="Unassembled WGS sequence"/>
</dbReference>
<dbReference type="EMBL" id="AODQ01000014">
    <property type="protein sequence ID" value="EMR03929.1"/>
    <property type="molecule type" value="Genomic_DNA"/>
</dbReference>
<gene>
    <name evidence="1" type="ORF">ADICEAN_00896</name>
</gene>
<dbReference type="STRING" id="1279009.ADICEAN_00896"/>
<evidence type="ECO:0000313" key="1">
    <source>
        <dbReference type="EMBL" id="EMR03929.1"/>
    </source>
</evidence>
<protein>
    <submittedName>
        <fullName evidence="1">Uncharacterized protein</fullName>
    </submittedName>
</protein>
<evidence type="ECO:0000313" key="2">
    <source>
        <dbReference type="Proteomes" id="UP000011910"/>
    </source>
</evidence>
<dbReference type="AlphaFoldDB" id="M7NZY4"/>